<reference evidence="1 2" key="1">
    <citation type="submission" date="2023-07" db="EMBL/GenBank/DDBJ databases">
        <title>Sorghum-associated microbial communities from plants grown in Nebraska, USA.</title>
        <authorList>
            <person name="Schachtman D."/>
        </authorList>
    </citation>
    <scope>NUCLEOTIDE SEQUENCE [LARGE SCALE GENOMIC DNA]</scope>
    <source>
        <strain evidence="1 2">4272</strain>
    </source>
</reference>
<proteinExistence type="predicted"/>
<evidence type="ECO:0000313" key="2">
    <source>
        <dbReference type="Proteomes" id="UP001251217"/>
    </source>
</evidence>
<dbReference type="RefSeq" id="WP_310399088.1">
    <property type="nucleotide sequence ID" value="NZ_JAVDWW010000001.1"/>
</dbReference>
<gene>
    <name evidence="1" type="ORF">J2W56_001057</name>
</gene>
<keyword evidence="2" id="KW-1185">Reference proteome</keyword>
<evidence type="ECO:0000313" key="1">
    <source>
        <dbReference type="EMBL" id="MDR7167339.1"/>
    </source>
</evidence>
<dbReference type="EMBL" id="JAVDWW010000001">
    <property type="protein sequence ID" value="MDR7167339.1"/>
    <property type="molecule type" value="Genomic_DNA"/>
</dbReference>
<accession>A0ABU1X9X6</accession>
<name>A0ABU1X9X6_9NOCA</name>
<organism evidence="1 2">
    <name type="scientific">Nocardia kruczakiae</name>
    <dbReference type="NCBI Taxonomy" id="261477"/>
    <lineage>
        <taxon>Bacteria</taxon>
        <taxon>Bacillati</taxon>
        <taxon>Actinomycetota</taxon>
        <taxon>Actinomycetes</taxon>
        <taxon>Mycobacteriales</taxon>
        <taxon>Nocardiaceae</taxon>
        <taxon>Nocardia</taxon>
    </lineage>
</organism>
<dbReference type="Proteomes" id="UP001251217">
    <property type="component" value="Unassembled WGS sequence"/>
</dbReference>
<protein>
    <submittedName>
        <fullName evidence="1">Uncharacterized protein</fullName>
    </submittedName>
</protein>
<sequence length="72" mass="7791">MSDHDEDNSLHELPLEFLQSIANTGGNCDGQAIIPVDGHYHCWCSCGEWSIEAPTTEDGLRAARLHTGSIPA</sequence>
<comment type="caution">
    <text evidence="1">The sequence shown here is derived from an EMBL/GenBank/DDBJ whole genome shotgun (WGS) entry which is preliminary data.</text>
</comment>